<evidence type="ECO:0000259" key="6">
    <source>
        <dbReference type="SMART" id="SM01266"/>
    </source>
</evidence>
<dbReference type="FunFam" id="2.160.10.10:FF:000008">
    <property type="entry name" value="Maltose O-acetyltransferase"/>
    <property type="match status" value="1"/>
</dbReference>
<dbReference type="InterPro" id="IPR024688">
    <property type="entry name" value="Mac_dom"/>
</dbReference>
<feature type="domain" description="Maltose/galactoside acetyltransferase" evidence="6">
    <location>
        <begin position="5"/>
        <end position="58"/>
    </location>
</feature>
<dbReference type="EC" id="2.3.1.-" evidence="5"/>
<gene>
    <name evidence="7" type="ORF">DDU33_06605</name>
</gene>
<sequence>MMSQMQKMQTGELYNPFLPELNDINEQAQELLYEINRLRPSQKAEKTALFQQLFQIERDDFRIELPFRCDYGVNIKIGKNFYANYNCTILDGATITIGDNVMFAPNVSLLGITHPVDPKYRRRGVFSLPISIGDNVWIGANSVVMPNVKIGNNVVIGAGSVVTKDIPDNCIAVGNPCKVLRELNENDRIYYFKEHKFPDEFHQMINDFLATEQEQNNEQ</sequence>
<evidence type="ECO:0000256" key="1">
    <source>
        <dbReference type="ARBA" id="ARBA00007274"/>
    </source>
</evidence>
<dbReference type="InterPro" id="IPR011004">
    <property type="entry name" value="Trimer_LpxA-like_sf"/>
</dbReference>
<evidence type="ECO:0000256" key="5">
    <source>
        <dbReference type="RuleBase" id="RU367021"/>
    </source>
</evidence>
<dbReference type="PANTHER" id="PTHR43017:SF1">
    <property type="entry name" value="ACETYLTRANSFERASE YJL218W-RELATED"/>
    <property type="match status" value="1"/>
</dbReference>
<evidence type="ECO:0000313" key="7">
    <source>
        <dbReference type="EMBL" id="AWI51168.1"/>
    </source>
</evidence>
<keyword evidence="4 5" id="KW-0012">Acyltransferase</keyword>
<keyword evidence="3" id="KW-0677">Repeat</keyword>
<organism evidence="7 8">
    <name type="scientific">Actinobacillus porcitonsillarum</name>
    <dbReference type="NCBI Taxonomy" id="189834"/>
    <lineage>
        <taxon>Bacteria</taxon>
        <taxon>Pseudomonadati</taxon>
        <taxon>Pseudomonadota</taxon>
        <taxon>Gammaproteobacteria</taxon>
        <taxon>Pasteurellales</taxon>
        <taxon>Pasteurellaceae</taxon>
        <taxon>Actinobacillus</taxon>
    </lineage>
</organism>
<dbReference type="PANTHER" id="PTHR43017">
    <property type="entry name" value="GALACTOSIDE O-ACETYLTRANSFERASE"/>
    <property type="match status" value="1"/>
</dbReference>
<keyword evidence="8" id="KW-1185">Reference proteome</keyword>
<dbReference type="CDD" id="cd03357">
    <property type="entry name" value="LbH_MAT_GAT"/>
    <property type="match status" value="1"/>
</dbReference>
<keyword evidence="2 5" id="KW-0808">Transferase</keyword>
<dbReference type="EMBL" id="CP029206">
    <property type="protein sequence ID" value="AWI51168.1"/>
    <property type="molecule type" value="Genomic_DNA"/>
</dbReference>
<dbReference type="RefSeq" id="WP_108923910.1">
    <property type="nucleotide sequence ID" value="NZ_CP029206.1"/>
</dbReference>
<dbReference type="InterPro" id="IPR018357">
    <property type="entry name" value="Hexapep_transf_CS"/>
</dbReference>
<dbReference type="InterPro" id="IPR001451">
    <property type="entry name" value="Hexapep"/>
</dbReference>
<evidence type="ECO:0000256" key="4">
    <source>
        <dbReference type="ARBA" id="ARBA00023315"/>
    </source>
</evidence>
<name>A0A2U8FJL6_9PAST</name>
<reference evidence="8" key="1">
    <citation type="submission" date="2018-05" db="EMBL/GenBank/DDBJ databases">
        <title>Complete genome sequence of Actinobacillus porcitonsillarum reference strain 9953L55 (CCUG 46996).</title>
        <authorList>
            <person name="Dona V."/>
            <person name="Perreten V."/>
        </authorList>
    </citation>
    <scope>NUCLEOTIDE SEQUENCE [LARGE SCALE GENOMIC DNA]</scope>
    <source>
        <strain evidence="8">9953L55</strain>
    </source>
</reference>
<evidence type="ECO:0000256" key="2">
    <source>
        <dbReference type="ARBA" id="ARBA00022679"/>
    </source>
</evidence>
<dbReference type="SMART" id="SM01266">
    <property type="entry name" value="Mac"/>
    <property type="match status" value="1"/>
</dbReference>
<proteinExistence type="inferred from homology"/>
<evidence type="ECO:0000313" key="8">
    <source>
        <dbReference type="Proteomes" id="UP000244920"/>
    </source>
</evidence>
<protein>
    <recommendedName>
        <fullName evidence="5">Acetyltransferase</fullName>
        <ecNumber evidence="5">2.3.1.-</ecNumber>
    </recommendedName>
</protein>
<dbReference type="Gene3D" id="2.160.10.10">
    <property type="entry name" value="Hexapeptide repeat proteins"/>
    <property type="match status" value="1"/>
</dbReference>
<dbReference type="KEGG" id="apor:DDU33_06605"/>
<dbReference type="SUPFAM" id="SSF51161">
    <property type="entry name" value="Trimeric LpxA-like enzymes"/>
    <property type="match status" value="1"/>
</dbReference>
<dbReference type="GO" id="GO:0008870">
    <property type="term" value="F:galactoside O-acetyltransferase activity"/>
    <property type="evidence" value="ECO:0007669"/>
    <property type="project" value="TreeGrafter"/>
</dbReference>
<evidence type="ECO:0000256" key="3">
    <source>
        <dbReference type="ARBA" id="ARBA00022737"/>
    </source>
</evidence>
<dbReference type="Proteomes" id="UP000244920">
    <property type="component" value="Chromosome"/>
</dbReference>
<dbReference type="Pfam" id="PF12464">
    <property type="entry name" value="Mac"/>
    <property type="match status" value="1"/>
</dbReference>
<dbReference type="AlphaFoldDB" id="A0A2U8FJL6"/>
<accession>A0A2U8FJL6</accession>
<dbReference type="InterPro" id="IPR039369">
    <property type="entry name" value="LacA-like"/>
</dbReference>
<dbReference type="Pfam" id="PF00132">
    <property type="entry name" value="Hexapep"/>
    <property type="match status" value="1"/>
</dbReference>
<comment type="similarity">
    <text evidence="1 5">Belongs to the transferase hexapeptide repeat family.</text>
</comment>
<dbReference type="PROSITE" id="PS00101">
    <property type="entry name" value="HEXAPEP_TRANSFERASES"/>
    <property type="match status" value="1"/>
</dbReference>